<name>A0ABQ5ID90_9ASTR</name>
<organism evidence="2 3">
    <name type="scientific">Tanacetum coccineum</name>
    <dbReference type="NCBI Taxonomy" id="301880"/>
    <lineage>
        <taxon>Eukaryota</taxon>
        <taxon>Viridiplantae</taxon>
        <taxon>Streptophyta</taxon>
        <taxon>Embryophyta</taxon>
        <taxon>Tracheophyta</taxon>
        <taxon>Spermatophyta</taxon>
        <taxon>Magnoliopsida</taxon>
        <taxon>eudicotyledons</taxon>
        <taxon>Gunneridae</taxon>
        <taxon>Pentapetalae</taxon>
        <taxon>asterids</taxon>
        <taxon>campanulids</taxon>
        <taxon>Asterales</taxon>
        <taxon>Asteraceae</taxon>
        <taxon>Asteroideae</taxon>
        <taxon>Anthemideae</taxon>
        <taxon>Anthemidinae</taxon>
        <taxon>Tanacetum</taxon>
    </lineage>
</organism>
<reference evidence="2" key="2">
    <citation type="submission" date="2022-01" db="EMBL/GenBank/DDBJ databases">
        <authorList>
            <person name="Yamashiro T."/>
            <person name="Shiraishi A."/>
            <person name="Satake H."/>
            <person name="Nakayama K."/>
        </authorList>
    </citation>
    <scope>NUCLEOTIDE SEQUENCE</scope>
</reference>
<gene>
    <name evidence="2" type="ORF">Tco_1093623</name>
</gene>
<dbReference type="Proteomes" id="UP001151760">
    <property type="component" value="Unassembled WGS sequence"/>
</dbReference>
<dbReference type="PANTHER" id="PTHR46148:SF59">
    <property type="entry name" value="NUCLEOTIDYLTRANSFERASE, RIBONUCLEASE H"/>
    <property type="match status" value="1"/>
</dbReference>
<comment type="caution">
    <text evidence="2">The sequence shown here is derived from an EMBL/GenBank/DDBJ whole genome shotgun (WGS) entry which is preliminary data.</text>
</comment>
<dbReference type="InterPro" id="IPR001584">
    <property type="entry name" value="Integrase_cat-core"/>
</dbReference>
<protein>
    <submittedName>
        <fullName evidence="2">Reverse transcriptase domain-containing protein</fullName>
    </submittedName>
</protein>
<dbReference type="PANTHER" id="PTHR46148">
    <property type="entry name" value="CHROMO DOMAIN-CONTAINING PROTEIN"/>
    <property type="match status" value="1"/>
</dbReference>
<evidence type="ECO:0000259" key="1">
    <source>
        <dbReference type="PROSITE" id="PS50994"/>
    </source>
</evidence>
<feature type="domain" description="Integrase catalytic" evidence="1">
    <location>
        <begin position="1"/>
        <end position="119"/>
    </location>
</feature>
<dbReference type="PROSITE" id="PS50994">
    <property type="entry name" value="INTEGRASE"/>
    <property type="match status" value="1"/>
</dbReference>
<sequence>MRETDPLDKLARLYLKEVVTRHGIPVSIICDRDPRFASNFWRSLQSALGTNLDMSTAYHPQTDGQSERTIQTLEDMLRACAIDFGKGWVNHLPLVEFSYNNSYHASIKAAPFEALYGRKCRSPVCWTEVGEAQILGPELIQETTEKIIQIKQRMQAARDRQKSYADLKRKPMEFQVGDKVMLKVSPWKGVVRFGKRGKLNPRYVGPFKVIERVGEVAYKLELPEELSRVHNTFHVSNLKKCHADEPLAVPLDGLHLDDKLHFVEEPIEIVDREVKRLKRSRIPLVKVRWNSKRGPEYTFGCNIFMESLKARYWSKRSIKRRCKRIYSSTKHLCLQLLVMMKTLLQIDEEAMEGNMTFGNPEEDLKDYAIIDSGCSGSMTGDKDKLSDFKEFKGGYVPSPDKRMIVYSLDLKKNIPSGESLFGAKATEDEAVFMAQKRPGHVNFKNINKLGIFAKELGKTDREASLNCSHGHIWTCFSREINKKKYGLVVTDDCEQISCVVFLAYMDETYETLHDLIESRENIALLGLHSKMVLQKERIGLHIEDANNKDHKESSRLSSKVNFLENQENQKGKGPDWMFDLDLLTPSMNYIPVRKENYADSKEQGISCDDVYFLKIR</sequence>
<dbReference type="GO" id="GO:0003964">
    <property type="term" value="F:RNA-directed DNA polymerase activity"/>
    <property type="evidence" value="ECO:0007669"/>
    <property type="project" value="UniProtKB-KW"/>
</dbReference>
<proteinExistence type="predicted"/>
<evidence type="ECO:0000313" key="3">
    <source>
        <dbReference type="Proteomes" id="UP001151760"/>
    </source>
</evidence>
<reference evidence="2" key="1">
    <citation type="journal article" date="2022" name="Int. J. Mol. Sci.">
        <title>Draft Genome of Tanacetum Coccineum: Genomic Comparison of Closely Related Tanacetum-Family Plants.</title>
        <authorList>
            <person name="Yamashiro T."/>
            <person name="Shiraishi A."/>
            <person name="Nakayama K."/>
            <person name="Satake H."/>
        </authorList>
    </citation>
    <scope>NUCLEOTIDE SEQUENCE</scope>
</reference>
<keyword evidence="2" id="KW-0548">Nucleotidyltransferase</keyword>
<dbReference type="EMBL" id="BQNB010020644">
    <property type="protein sequence ID" value="GJT98105.1"/>
    <property type="molecule type" value="Genomic_DNA"/>
</dbReference>
<keyword evidence="2" id="KW-0808">Transferase</keyword>
<dbReference type="Pfam" id="PF24626">
    <property type="entry name" value="SH3_Tf2-1"/>
    <property type="match status" value="1"/>
</dbReference>
<dbReference type="InterPro" id="IPR056924">
    <property type="entry name" value="SH3_Tf2-1"/>
</dbReference>
<evidence type="ECO:0000313" key="2">
    <source>
        <dbReference type="EMBL" id="GJT98105.1"/>
    </source>
</evidence>
<keyword evidence="3" id="KW-1185">Reference proteome</keyword>
<dbReference type="InterPro" id="IPR036397">
    <property type="entry name" value="RNaseH_sf"/>
</dbReference>
<accession>A0ABQ5ID90</accession>
<dbReference type="Gene3D" id="3.30.420.10">
    <property type="entry name" value="Ribonuclease H-like superfamily/Ribonuclease H"/>
    <property type="match status" value="1"/>
</dbReference>
<dbReference type="InterPro" id="IPR012337">
    <property type="entry name" value="RNaseH-like_sf"/>
</dbReference>
<keyword evidence="2" id="KW-0695">RNA-directed DNA polymerase</keyword>
<dbReference type="SUPFAM" id="SSF53098">
    <property type="entry name" value="Ribonuclease H-like"/>
    <property type="match status" value="1"/>
</dbReference>